<evidence type="ECO:0000313" key="1">
    <source>
        <dbReference type="EMBL" id="MCC2121089.1"/>
    </source>
</evidence>
<comment type="caution">
    <text evidence="1">The sequence shown here is derived from an EMBL/GenBank/DDBJ whole genome shotgun (WGS) entry which is preliminary data.</text>
</comment>
<proteinExistence type="predicted"/>
<organism evidence="1 2">
    <name type="scientific">Waltera acetigignens</name>
    <dbReference type="NCBI Taxonomy" id="2981769"/>
    <lineage>
        <taxon>Bacteria</taxon>
        <taxon>Bacillati</taxon>
        <taxon>Bacillota</taxon>
        <taxon>Clostridia</taxon>
        <taxon>Lachnospirales</taxon>
        <taxon>Lachnospiraceae</taxon>
        <taxon>Waltera</taxon>
    </lineage>
</organism>
<gene>
    <name evidence="1" type="ORF">LKD75_16125</name>
</gene>
<protein>
    <recommendedName>
        <fullName evidence="3">Ribosomal-protein-alanine N-acetyltransferase</fullName>
    </recommendedName>
</protein>
<evidence type="ECO:0000313" key="2">
    <source>
        <dbReference type="Proteomes" id="UP001197795"/>
    </source>
</evidence>
<dbReference type="AlphaFoldDB" id="A0AAE3A458"/>
<keyword evidence="2" id="KW-1185">Reference proteome</keyword>
<dbReference type="RefSeq" id="WP_118505389.1">
    <property type="nucleotide sequence ID" value="NZ_JAJEPV010000057.1"/>
</dbReference>
<dbReference type="Proteomes" id="UP001197795">
    <property type="component" value="Unassembled WGS sequence"/>
</dbReference>
<dbReference type="EMBL" id="JAJEPV010000057">
    <property type="protein sequence ID" value="MCC2121089.1"/>
    <property type="molecule type" value="Genomic_DNA"/>
</dbReference>
<accession>A0AAE3A458</accession>
<sequence length="79" mass="9258">MRKEENGKLQQVICNGCGKELKIENEIVREGCFAADVRFGYFSRKDGLRHKFDLCEDCYDKWIHTFAVPVEEMPETELL</sequence>
<name>A0AAE3A458_9FIRM</name>
<reference evidence="1 2" key="1">
    <citation type="submission" date="2021-10" db="EMBL/GenBank/DDBJ databases">
        <title>Anaerobic single-cell dispensing facilitates the cultivation of human gut bacteria.</title>
        <authorList>
            <person name="Afrizal A."/>
        </authorList>
    </citation>
    <scope>NUCLEOTIDE SEQUENCE [LARGE SCALE GENOMIC DNA]</scope>
    <source>
        <strain evidence="1 2">CLA-AA-H273</strain>
    </source>
</reference>
<evidence type="ECO:0008006" key="3">
    <source>
        <dbReference type="Google" id="ProtNLM"/>
    </source>
</evidence>